<dbReference type="PANTHER" id="PTHR47683">
    <property type="entry name" value="PSEUDOURIDINE SYNTHASE FAMILY PROTEIN-RELATED"/>
    <property type="match status" value="1"/>
</dbReference>
<dbReference type="AlphaFoldDB" id="A0A4S3MB58"/>
<dbReference type="InterPro" id="IPR002942">
    <property type="entry name" value="S4_RNA-bd"/>
</dbReference>
<reference evidence="9 10" key="1">
    <citation type="submission" date="2019-04" db="EMBL/GenBank/DDBJ databases">
        <title>Draft genome sequence of Youngimonas vesicularis.</title>
        <authorList>
            <person name="Hameed A."/>
        </authorList>
    </citation>
    <scope>NUCLEOTIDE SEQUENCE [LARGE SCALE GENOMIC DNA]</scope>
    <source>
        <strain evidence="9 10">CC-AMW-E</strain>
    </source>
</reference>
<keyword evidence="3 5" id="KW-0694">RNA-binding</keyword>
<comment type="similarity">
    <text evidence="2 6">Belongs to the pseudouridine synthase RsuA family.</text>
</comment>
<dbReference type="InterPro" id="IPR000748">
    <property type="entry name" value="PsdUridine_synth_RsuA/RluB/E/F"/>
</dbReference>
<evidence type="ECO:0000256" key="6">
    <source>
        <dbReference type="RuleBase" id="RU003887"/>
    </source>
</evidence>
<dbReference type="GO" id="GO:0120159">
    <property type="term" value="F:rRNA pseudouridine synthase activity"/>
    <property type="evidence" value="ECO:0007669"/>
    <property type="project" value="UniProtKB-ARBA"/>
</dbReference>
<sequence>MTKDTPQGDRIAKIIARSGRASRREAEKLIAEGRVTVNGAQIDSPALNVTPRDRITVDGQPLAAAEPPRLWLYHKPAGLVTTTRDEQGRDTIFDKLPEDLPRVMSVGRLDLNSEGLLLLTNDGEVKRKLELPSTGWLRKYRVRVNGKVTEEILEPLRKGITHEGVTYQPMIVSLDRQQGANAWLTVGLREGKNREIRRAMEAINLTVNRLIRTSYGPFLLGQLKPGEVEEVRRKVVRDQLGLDAEGMAAMEEETEKPAGPRLRRKPRKSAFGGPGQPGRPKPAEDSGKPARPRRGKPASAELSTRPDASDRPAKPGRPARGKPAGPGKPARAASGSDRPRGDGPKRGPGTGPRPARKPDGKPGGRPGPKRS</sequence>
<dbReference type="InterPro" id="IPR050343">
    <property type="entry name" value="RsuA_PseudoU_synthase"/>
</dbReference>
<dbReference type="InterPro" id="IPR018496">
    <property type="entry name" value="PsdUridine_synth_RsuA/RluB_CS"/>
</dbReference>
<dbReference type="CDD" id="cd00165">
    <property type="entry name" value="S4"/>
    <property type="match status" value="1"/>
</dbReference>
<evidence type="ECO:0000256" key="4">
    <source>
        <dbReference type="ARBA" id="ARBA00023235"/>
    </source>
</evidence>
<name>A0A4S3MB58_9RHOB</name>
<dbReference type="Pfam" id="PF00849">
    <property type="entry name" value="PseudoU_synth_2"/>
    <property type="match status" value="1"/>
</dbReference>
<dbReference type="SUPFAM" id="SSF55120">
    <property type="entry name" value="Pseudouridine synthase"/>
    <property type="match status" value="1"/>
</dbReference>
<feature type="compositionally biased region" description="Low complexity" evidence="7">
    <location>
        <begin position="316"/>
        <end position="336"/>
    </location>
</feature>
<dbReference type="EMBL" id="SSMD01000002">
    <property type="protein sequence ID" value="THD75853.1"/>
    <property type="molecule type" value="Genomic_DNA"/>
</dbReference>
<dbReference type="FunFam" id="3.10.290.10:FF:000003">
    <property type="entry name" value="Pseudouridine synthase"/>
    <property type="match status" value="1"/>
</dbReference>
<dbReference type="PROSITE" id="PS50889">
    <property type="entry name" value="S4"/>
    <property type="match status" value="1"/>
</dbReference>
<dbReference type="SMART" id="SM00363">
    <property type="entry name" value="S4"/>
    <property type="match status" value="1"/>
</dbReference>
<dbReference type="RefSeq" id="WP_136338214.1">
    <property type="nucleotide sequence ID" value="NZ_SSMD01000002.1"/>
</dbReference>
<organism evidence="9 10">
    <name type="scientific">Thalassobius vesicularis</name>
    <dbReference type="NCBI Taxonomy" id="1294297"/>
    <lineage>
        <taxon>Bacteria</taxon>
        <taxon>Pseudomonadati</taxon>
        <taxon>Pseudomonadota</taxon>
        <taxon>Alphaproteobacteria</taxon>
        <taxon>Rhodobacterales</taxon>
        <taxon>Roseobacteraceae</taxon>
        <taxon>Thalassovita</taxon>
    </lineage>
</organism>
<dbReference type="Gene3D" id="3.30.70.580">
    <property type="entry name" value="Pseudouridine synthase I, catalytic domain, N-terminal subdomain"/>
    <property type="match status" value="1"/>
</dbReference>
<dbReference type="GO" id="GO:0003723">
    <property type="term" value="F:RNA binding"/>
    <property type="evidence" value="ECO:0007669"/>
    <property type="project" value="UniProtKB-KW"/>
</dbReference>
<evidence type="ECO:0000256" key="3">
    <source>
        <dbReference type="ARBA" id="ARBA00022884"/>
    </source>
</evidence>
<evidence type="ECO:0000313" key="10">
    <source>
        <dbReference type="Proteomes" id="UP000306113"/>
    </source>
</evidence>
<dbReference type="Gene3D" id="3.30.70.1560">
    <property type="entry name" value="Alpha-L RNA-binding motif"/>
    <property type="match status" value="1"/>
</dbReference>
<dbReference type="InterPro" id="IPR036986">
    <property type="entry name" value="S4_RNA-bd_sf"/>
</dbReference>
<dbReference type="PANTHER" id="PTHR47683:SF3">
    <property type="entry name" value="RIBOSOMAL LARGE SUBUNIT PSEUDOURIDINE SYNTHASE B"/>
    <property type="match status" value="1"/>
</dbReference>
<dbReference type="NCBIfam" id="TIGR00093">
    <property type="entry name" value="pseudouridine synthase"/>
    <property type="match status" value="1"/>
</dbReference>
<keyword evidence="10" id="KW-1185">Reference proteome</keyword>
<evidence type="ECO:0000256" key="2">
    <source>
        <dbReference type="ARBA" id="ARBA00008348"/>
    </source>
</evidence>
<evidence type="ECO:0000256" key="5">
    <source>
        <dbReference type="PROSITE-ProRule" id="PRU00182"/>
    </source>
</evidence>
<dbReference type="SUPFAM" id="SSF55174">
    <property type="entry name" value="Alpha-L RNA-binding motif"/>
    <property type="match status" value="1"/>
</dbReference>
<evidence type="ECO:0000259" key="8">
    <source>
        <dbReference type="SMART" id="SM00363"/>
    </source>
</evidence>
<dbReference type="InterPro" id="IPR006145">
    <property type="entry name" value="PsdUridine_synth_RsuA/RluA"/>
</dbReference>
<dbReference type="Pfam" id="PF01479">
    <property type="entry name" value="S4"/>
    <property type="match status" value="1"/>
</dbReference>
<dbReference type="PROSITE" id="PS01149">
    <property type="entry name" value="PSI_RSU"/>
    <property type="match status" value="1"/>
</dbReference>
<evidence type="ECO:0000256" key="7">
    <source>
        <dbReference type="SAM" id="MobiDB-lite"/>
    </source>
</evidence>
<dbReference type="Gene3D" id="3.10.290.10">
    <property type="entry name" value="RNA-binding S4 domain"/>
    <property type="match status" value="1"/>
</dbReference>
<gene>
    <name evidence="9" type="ORF">E7681_05210</name>
</gene>
<feature type="domain" description="RNA-binding S4" evidence="8">
    <location>
        <begin position="9"/>
        <end position="68"/>
    </location>
</feature>
<comment type="catalytic activity">
    <reaction evidence="1">
        <text>a uridine in RNA = a pseudouridine in RNA</text>
        <dbReference type="Rhea" id="RHEA:48348"/>
        <dbReference type="Rhea" id="RHEA-COMP:12068"/>
        <dbReference type="Rhea" id="RHEA-COMP:12069"/>
        <dbReference type="ChEBI" id="CHEBI:65314"/>
        <dbReference type="ChEBI" id="CHEBI:65315"/>
    </reaction>
</comment>
<protein>
    <recommendedName>
        <fullName evidence="6">Pseudouridine synthase</fullName>
        <ecNumber evidence="6">5.4.99.-</ecNumber>
    </recommendedName>
</protein>
<dbReference type="EC" id="5.4.99.-" evidence="6"/>
<keyword evidence="4 6" id="KW-0413">Isomerase</keyword>
<dbReference type="GO" id="GO:0000455">
    <property type="term" value="P:enzyme-directed rRNA pseudouridine synthesis"/>
    <property type="evidence" value="ECO:0007669"/>
    <property type="project" value="UniProtKB-ARBA"/>
</dbReference>
<proteinExistence type="inferred from homology"/>
<dbReference type="InterPro" id="IPR020094">
    <property type="entry name" value="TruA/RsuA/RluB/E/F_N"/>
</dbReference>
<evidence type="ECO:0000313" key="9">
    <source>
        <dbReference type="EMBL" id="THD75853.1"/>
    </source>
</evidence>
<dbReference type="OrthoDB" id="9807213at2"/>
<feature type="region of interest" description="Disordered" evidence="7">
    <location>
        <begin position="246"/>
        <end position="371"/>
    </location>
</feature>
<dbReference type="InterPro" id="IPR042092">
    <property type="entry name" value="PsdUridine_s_RsuA/RluB/E/F_cat"/>
</dbReference>
<evidence type="ECO:0000256" key="1">
    <source>
        <dbReference type="ARBA" id="ARBA00000073"/>
    </source>
</evidence>
<accession>A0A4S3MB58</accession>
<dbReference type="Proteomes" id="UP000306113">
    <property type="component" value="Unassembled WGS sequence"/>
</dbReference>
<dbReference type="InterPro" id="IPR020103">
    <property type="entry name" value="PsdUridine_synth_cat_dom_sf"/>
</dbReference>
<comment type="caution">
    <text evidence="9">The sequence shown here is derived from an EMBL/GenBank/DDBJ whole genome shotgun (WGS) entry which is preliminary data.</text>
</comment>